<dbReference type="OrthoDB" id="9805661at2"/>
<reference evidence="3 4" key="1">
    <citation type="submission" date="2016-10" db="EMBL/GenBank/DDBJ databases">
        <authorList>
            <person name="de Groot N.N."/>
        </authorList>
    </citation>
    <scope>NUCLEOTIDE SEQUENCE [LARGE SCALE GENOMIC DNA]</scope>
    <source>
        <strain evidence="3 4">DSM 4180</strain>
    </source>
</reference>
<dbReference type="PANTHER" id="PTHR45947:SF3">
    <property type="entry name" value="SULFOQUINOVOSYL TRANSFERASE SQD2"/>
    <property type="match status" value="1"/>
</dbReference>
<organism evidence="3 4">
    <name type="scientific">Ectothiorhodospira mobilis</name>
    <dbReference type="NCBI Taxonomy" id="195064"/>
    <lineage>
        <taxon>Bacteria</taxon>
        <taxon>Pseudomonadati</taxon>
        <taxon>Pseudomonadota</taxon>
        <taxon>Gammaproteobacteria</taxon>
        <taxon>Chromatiales</taxon>
        <taxon>Ectothiorhodospiraceae</taxon>
        <taxon>Ectothiorhodospira</taxon>
    </lineage>
</organism>
<dbReference type="GO" id="GO:0016758">
    <property type="term" value="F:hexosyltransferase activity"/>
    <property type="evidence" value="ECO:0007669"/>
    <property type="project" value="TreeGrafter"/>
</dbReference>
<evidence type="ECO:0000259" key="1">
    <source>
        <dbReference type="Pfam" id="PF00534"/>
    </source>
</evidence>
<dbReference type="SUPFAM" id="SSF53756">
    <property type="entry name" value="UDP-Glycosyltransferase/glycogen phosphorylase"/>
    <property type="match status" value="1"/>
</dbReference>
<gene>
    <name evidence="3" type="ORF">SAMN05421721_1074</name>
</gene>
<accession>A0A1I4R8U5</accession>
<proteinExistence type="predicted"/>
<evidence type="ECO:0000259" key="2">
    <source>
        <dbReference type="Pfam" id="PF13439"/>
    </source>
</evidence>
<dbReference type="PANTHER" id="PTHR45947">
    <property type="entry name" value="SULFOQUINOVOSYL TRANSFERASE SQD2"/>
    <property type="match status" value="1"/>
</dbReference>
<dbReference type="AlphaFoldDB" id="A0A1I4R8U5"/>
<keyword evidence="4" id="KW-1185">Reference proteome</keyword>
<dbReference type="RefSeq" id="WP_090484866.1">
    <property type="nucleotide sequence ID" value="NZ_FOUO01000007.1"/>
</dbReference>
<evidence type="ECO:0000313" key="3">
    <source>
        <dbReference type="EMBL" id="SFM48728.1"/>
    </source>
</evidence>
<dbReference type="Pfam" id="PF13439">
    <property type="entry name" value="Glyco_transf_4"/>
    <property type="match status" value="1"/>
</dbReference>
<protein>
    <submittedName>
        <fullName evidence="3">Glycosyltransferase involved in cell wall bisynthesis</fullName>
    </submittedName>
</protein>
<dbReference type="InterPro" id="IPR050194">
    <property type="entry name" value="Glycosyltransferase_grp1"/>
</dbReference>
<keyword evidence="3" id="KW-0808">Transferase</keyword>
<dbReference type="Proteomes" id="UP000199556">
    <property type="component" value="Unassembled WGS sequence"/>
</dbReference>
<dbReference type="Pfam" id="PF00534">
    <property type="entry name" value="Glycos_transf_1"/>
    <property type="match status" value="1"/>
</dbReference>
<evidence type="ECO:0000313" key="4">
    <source>
        <dbReference type="Proteomes" id="UP000199556"/>
    </source>
</evidence>
<dbReference type="STRING" id="195064.SAMN05421721_1074"/>
<dbReference type="InterPro" id="IPR001296">
    <property type="entry name" value="Glyco_trans_1"/>
</dbReference>
<dbReference type="InterPro" id="IPR028098">
    <property type="entry name" value="Glyco_trans_4-like_N"/>
</dbReference>
<dbReference type="EMBL" id="FOUO01000007">
    <property type="protein sequence ID" value="SFM48728.1"/>
    <property type="molecule type" value="Genomic_DNA"/>
</dbReference>
<feature type="domain" description="Glycosyltransferase subfamily 4-like N-terminal" evidence="2">
    <location>
        <begin position="14"/>
        <end position="163"/>
    </location>
</feature>
<name>A0A1I4R8U5_ECTMO</name>
<sequence length="365" mass="39794">MRVLHVETGRHLYGGALQVRYLMEGLARRGIANVLVCPQGAAIAEGAGAYCERVLPLPMGGDLDLKFILRLLRVMRQVQPDVVHLHSRRGADVLGGLAARWAGVPAVLSRRVDNPEPAPWARVKYRLFHRVITISEAIRAVLIHEGVTPRRVVCVPSAVDTERYRPVCERAWFQEAFGLEEYEKTVGVVAQLIPRKGHRHLLAAIPGIIQAEPRVRFLFFGQGPLEAELRARIQEEGLAGHVALMGFRDDLERVLPCLDLLVHPAEMEGLGVSLLQAASCGVPLVGARAGGVPEIIGEDAGVLVPPGDPPALERAVVDLLKDPERRARLGAAGRRRVQARFSIDAMVEGNLRVYQEVLGAAPGRG</sequence>
<feature type="domain" description="Glycosyl transferase family 1" evidence="1">
    <location>
        <begin position="176"/>
        <end position="336"/>
    </location>
</feature>
<dbReference type="Gene3D" id="3.40.50.2000">
    <property type="entry name" value="Glycogen Phosphorylase B"/>
    <property type="match status" value="2"/>
</dbReference>